<feature type="region of interest" description="Disordered" evidence="1">
    <location>
        <begin position="430"/>
        <end position="466"/>
    </location>
</feature>
<feature type="region of interest" description="Disordered" evidence="1">
    <location>
        <begin position="143"/>
        <end position="177"/>
    </location>
</feature>
<sequence length="562" mass="58810">MVSLPVESSWRMVEGENDSFDTSVVPNDELQQNLFSSSGEYTSNNSKKSTNDEDPFFLGGASPPPTSSQPSWTAKERLGAGGTGTGTGTGAGAGGGGSFGSSIGNSNGSLAGTSPGNSQGNSQDDDLHAFLRKAADDERVLLRSPFQPSVPSSVRQSPLSSARNSAQPTRQTTLTAAAAAAAVAPALRMPMLDRDGSSPQHSLASPRNDNTTNTAQQPGSLRQRTAFRVSATGSPGRRRPTGPSATGVSPVLSPVAAWRRGRLVDLSQWSAGRLLLGLVLVVACGAAVQRAGPRLQRQDLTSAGGPTTLCRIPGAAWLRLSACTPTDSTATSVPVVVQATGGDGGTEPHVEIDHSRIPPSRIYNNNNNDDDDDDDHKQDHEQAAAGLRRQQRDDDARGAGHTNSLVRNAAELMRVQIHLATIVRDYIMPRSRQGSRSSRSSRASSSSSDDAQSDDTMGPLAAQDAWRVPRARTKALRADVALRAAHEAAVQRAATAVDELAAVRDAVVVLQEALGGTASGSSTSGDDNDNDNDYSDDDSDLDVRRHMDIVEAGLEDLAAVGQ</sequence>
<organism evidence="2 3">
    <name type="scientific">Niveomyces insectorum RCEF 264</name>
    <dbReference type="NCBI Taxonomy" id="1081102"/>
    <lineage>
        <taxon>Eukaryota</taxon>
        <taxon>Fungi</taxon>
        <taxon>Dikarya</taxon>
        <taxon>Ascomycota</taxon>
        <taxon>Pezizomycotina</taxon>
        <taxon>Sordariomycetes</taxon>
        <taxon>Hypocreomycetidae</taxon>
        <taxon>Hypocreales</taxon>
        <taxon>Cordycipitaceae</taxon>
        <taxon>Niveomyces</taxon>
    </lineage>
</organism>
<feature type="compositionally biased region" description="Low complexity" evidence="1">
    <location>
        <begin position="430"/>
        <end position="450"/>
    </location>
</feature>
<reference evidence="2 3" key="1">
    <citation type="journal article" date="2016" name="Genome Biol. Evol.">
        <title>Divergent and convergent evolution of fungal pathogenicity.</title>
        <authorList>
            <person name="Shang Y."/>
            <person name="Xiao G."/>
            <person name="Zheng P."/>
            <person name="Cen K."/>
            <person name="Zhan S."/>
            <person name="Wang C."/>
        </authorList>
    </citation>
    <scope>NUCLEOTIDE SEQUENCE [LARGE SCALE GENOMIC DNA]</scope>
    <source>
        <strain evidence="2 3">RCEF 264</strain>
    </source>
</reference>
<feature type="compositionally biased region" description="Low complexity" evidence="1">
    <location>
        <begin position="514"/>
        <end position="525"/>
    </location>
</feature>
<feature type="compositionally biased region" description="Basic and acidic residues" evidence="1">
    <location>
        <begin position="346"/>
        <end position="356"/>
    </location>
</feature>
<dbReference type="AlphaFoldDB" id="A0A167VIV2"/>
<evidence type="ECO:0000313" key="2">
    <source>
        <dbReference type="EMBL" id="OAA62670.1"/>
    </source>
</evidence>
<dbReference type="EMBL" id="AZHD01000006">
    <property type="protein sequence ID" value="OAA62670.1"/>
    <property type="molecule type" value="Genomic_DNA"/>
</dbReference>
<feature type="region of interest" description="Disordered" evidence="1">
    <location>
        <begin position="339"/>
        <end position="401"/>
    </location>
</feature>
<feature type="region of interest" description="Disordered" evidence="1">
    <location>
        <begin position="514"/>
        <end position="544"/>
    </location>
</feature>
<comment type="caution">
    <text evidence="2">The sequence shown here is derived from an EMBL/GenBank/DDBJ whole genome shotgun (WGS) entry which is preliminary data.</text>
</comment>
<accession>A0A167VIV2</accession>
<protein>
    <submittedName>
        <fullName evidence="2">Uncharacterized protein</fullName>
    </submittedName>
</protein>
<feature type="compositionally biased region" description="Polar residues" evidence="1">
    <location>
        <begin position="197"/>
        <end position="223"/>
    </location>
</feature>
<keyword evidence="3" id="KW-1185">Reference proteome</keyword>
<proteinExistence type="predicted"/>
<feature type="region of interest" description="Disordered" evidence="1">
    <location>
        <begin position="1"/>
        <end position="124"/>
    </location>
</feature>
<feature type="compositionally biased region" description="Polar residues" evidence="1">
    <location>
        <begin position="20"/>
        <end position="48"/>
    </location>
</feature>
<feature type="compositionally biased region" description="Low complexity" evidence="1">
    <location>
        <begin position="100"/>
        <end position="112"/>
    </location>
</feature>
<gene>
    <name evidence="2" type="ORF">SPI_04210</name>
</gene>
<dbReference type="Proteomes" id="UP000076874">
    <property type="component" value="Unassembled WGS sequence"/>
</dbReference>
<feature type="compositionally biased region" description="Gly residues" evidence="1">
    <location>
        <begin position="79"/>
        <end position="99"/>
    </location>
</feature>
<name>A0A167VIV2_9HYPO</name>
<feature type="compositionally biased region" description="Acidic residues" evidence="1">
    <location>
        <begin position="526"/>
        <end position="540"/>
    </location>
</feature>
<evidence type="ECO:0000313" key="3">
    <source>
        <dbReference type="Proteomes" id="UP000076874"/>
    </source>
</evidence>
<feature type="region of interest" description="Disordered" evidence="1">
    <location>
        <begin position="191"/>
        <end position="250"/>
    </location>
</feature>
<evidence type="ECO:0000256" key="1">
    <source>
        <dbReference type="SAM" id="MobiDB-lite"/>
    </source>
</evidence>
<dbReference type="STRING" id="1081102.A0A167VIV2"/>
<dbReference type="OrthoDB" id="4179406at2759"/>